<accession>A0ABT8AW45</accession>
<dbReference type="SUPFAM" id="SSF46894">
    <property type="entry name" value="C-terminal effector domain of the bipartite response regulators"/>
    <property type="match status" value="1"/>
</dbReference>
<feature type="domain" description="HTH luxR-type" evidence="5">
    <location>
        <begin position="137"/>
        <end position="202"/>
    </location>
</feature>
<dbReference type="SMART" id="SM00448">
    <property type="entry name" value="REC"/>
    <property type="match status" value="1"/>
</dbReference>
<dbReference type="CDD" id="cd06170">
    <property type="entry name" value="LuxR_C_like"/>
    <property type="match status" value="1"/>
</dbReference>
<evidence type="ECO:0000259" key="6">
    <source>
        <dbReference type="PROSITE" id="PS50110"/>
    </source>
</evidence>
<dbReference type="InterPro" id="IPR036388">
    <property type="entry name" value="WH-like_DNA-bd_sf"/>
</dbReference>
<dbReference type="InterPro" id="IPR016032">
    <property type="entry name" value="Sig_transdc_resp-reg_C-effctor"/>
</dbReference>
<dbReference type="PROSITE" id="PS50110">
    <property type="entry name" value="RESPONSE_REGULATORY"/>
    <property type="match status" value="1"/>
</dbReference>
<dbReference type="Gene3D" id="3.40.50.2300">
    <property type="match status" value="1"/>
</dbReference>
<dbReference type="Proteomes" id="UP001244297">
    <property type="component" value="Unassembled WGS sequence"/>
</dbReference>
<evidence type="ECO:0000259" key="5">
    <source>
        <dbReference type="PROSITE" id="PS50043"/>
    </source>
</evidence>
<dbReference type="InterPro" id="IPR011006">
    <property type="entry name" value="CheY-like_superfamily"/>
</dbReference>
<dbReference type="PROSITE" id="PS50043">
    <property type="entry name" value="HTH_LUXR_2"/>
    <property type="match status" value="1"/>
</dbReference>
<dbReference type="Pfam" id="PF00072">
    <property type="entry name" value="Response_reg"/>
    <property type="match status" value="1"/>
</dbReference>
<keyword evidence="4" id="KW-0597">Phosphoprotein</keyword>
<proteinExistence type="predicted"/>
<feature type="domain" description="Response regulatory" evidence="6">
    <location>
        <begin position="8"/>
        <end position="121"/>
    </location>
</feature>
<dbReference type="Gene3D" id="1.10.10.10">
    <property type="entry name" value="Winged helix-like DNA-binding domain superfamily/Winged helix DNA-binding domain"/>
    <property type="match status" value="1"/>
</dbReference>
<dbReference type="PANTHER" id="PTHR44688">
    <property type="entry name" value="DNA-BINDING TRANSCRIPTIONAL ACTIVATOR DEVR_DOSR"/>
    <property type="match status" value="1"/>
</dbReference>
<dbReference type="InterPro" id="IPR000792">
    <property type="entry name" value="Tscrpt_reg_LuxR_C"/>
</dbReference>
<evidence type="ECO:0000313" key="8">
    <source>
        <dbReference type="Proteomes" id="UP001244297"/>
    </source>
</evidence>
<feature type="modified residue" description="4-aspartylphosphate" evidence="4">
    <location>
        <position position="56"/>
    </location>
</feature>
<keyword evidence="1" id="KW-0805">Transcription regulation</keyword>
<gene>
    <name evidence="7" type="ORF">QWZ18_24555</name>
</gene>
<evidence type="ECO:0000256" key="1">
    <source>
        <dbReference type="ARBA" id="ARBA00023015"/>
    </source>
</evidence>
<dbReference type="SUPFAM" id="SSF52172">
    <property type="entry name" value="CheY-like"/>
    <property type="match status" value="1"/>
</dbReference>
<keyword evidence="8" id="KW-1185">Reference proteome</keyword>
<organism evidence="7 8">
    <name type="scientific">Methylobacterium longum</name>
    <dbReference type="NCBI Taxonomy" id="767694"/>
    <lineage>
        <taxon>Bacteria</taxon>
        <taxon>Pseudomonadati</taxon>
        <taxon>Pseudomonadota</taxon>
        <taxon>Alphaproteobacteria</taxon>
        <taxon>Hyphomicrobiales</taxon>
        <taxon>Methylobacteriaceae</taxon>
        <taxon>Methylobacterium</taxon>
    </lineage>
</organism>
<name>A0ABT8AW45_9HYPH</name>
<reference evidence="8" key="1">
    <citation type="journal article" date="2019" name="Int. J. Syst. Evol. Microbiol.">
        <title>The Global Catalogue of Microorganisms (GCM) 10K type strain sequencing project: providing services to taxonomists for standard genome sequencing and annotation.</title>
        <authorList>
            <consortium name="The Broad Institute Genomics Platform"/>
            <consortium name="The Broad Institute Genome Sequencing Center for Infectious Disease"/>
            <person name="Wu L."/>
            <person name="Ma J."/>
        </authorList>
    </citation>
    <scope>NUCLEOTIDE SEQUENCE [LARGE SCALE GENOMIC DNA]</scope>
    <source>
        <strain evidence="8">CECT 7806</strain>
    </source>
</reference>
<evidence type="ECO:0000256" key="2">
    <source>
        <dbReference type="ARBA" id="ARBA00023125"/>
    </source>
</evidence>
<dbReference type="Pfam" id="PF00196">
    <property type="entry name" value="GerE"/>
    <property type="match status" value="1"/>
</dbReference>
<dbReference type="SMART" id="SM00421">
    <property type="entry name" value="HTH_LUXR"/>
    <property type="match status" value="1"/>
</dbReference>
<comment type="caution">
    <text evidence="7">The sequence shown here is derived from an EMBL/GenBank/DDBJ whole genome shotgun (WGS) entry which is preliminary data.</text>
</comment>
<dbReference type="InterPro" id="IPR001789">
    <property type="entry name" value="Sig_transdc_resp-reg_receiver"/>
</dbReference>
<evidence type="ECO:0000256" key="3">
    <source>
        <dbReference type="ARBA" id="ARBA00023163"/>
    </source>
</evidence>
<dbReference type="PANTHER" id="PTHR44688:SF16">
    <property type="entry name" value="DNA-BINDING TRANSCRIPTIONAL ACTIVATOR DEVR_DOSR"/>
    <property type="match status" value="1"/>
</dbReference>
<dbReference type="EMBL" id="JAUFPT010000083">
    <property type="protein sequence ID" value="MDN3573775.1"/>
    <property type="molecule type" value="Genomic_DNA"/>
</dbReference>
<keyword evidence="3" id="KW-0804">Transcription</keyword>
<dbReference type="PRINTS" id="PR00038">
    <property type="entry name" value="HTHLUXR"/>
</dbReference>
<keyword evidence="2" id="KW-0238">DNA-binding</keyword>
<sequence length="204" mass="22048">MRTAPNSAIHVVDDDDAMRHSLALLLGVFGHRVVEHAGAATLLDDPGRLNGCVVADLRMPHIDGLEMLAHLRTVGATVPVVIMTGHGDIPTAVQAMKLGACDFLEKPFPAALLLEAVRRALAIGSEAATVNDDGAAFTARVGRLTRRERDVLDLVLVGRTNKEIGQILDISYRTVEIHRAKVMMKTKCECIQSLIRLAAQNCMI</sequence>
<evidence type="ECO:0000313" key="7">
    <source>
        <dbReference type="EMBL" id="MDN3573775.1"/>
    </source>
</evidence>
<protein>
    <submittedName>
        <fullName evidence="7">Response regulator</fullName>
    </submittedName>
</protein>
<evidence type="ECO:0000256" key="4">
    <source>
        <dbReference type="PROSITE-ProRule" id="PRU00169"/>
    </source>
</evidence>
<dbReference type="RefSeq" id="WP_238291243.1">
    <property type="nucleotide sequence ID" value="NZ_BPQS01000034.1"/>
</dbReference>